<dbReference type="AlphaFoldDB" id="A0A8C1KY07"/>
<dbReference type="Proteomes" id="UP000694427">
    <property type="component" value="Unplaced"/>
</dbReference>
<feature type="domain" description="Ig-like" evidence="1">
    <location>
        <begin position="24"/>
        <end position="79"/>
    </location>
</feature>
<name>A0A8C1KY07_CYPCA</name>
<evidence type="ECO:0000313" key="3">
    <source>
        <dbReference type="Proteomes" id="UP000694427"/>
    </source>
</evidence>
<evidence type="ECO:0000313" key="2">
    <source>
        <dbReference type="Ensembl" id="ENSCCRP00010054392.1"/>
    </source>
</evidence>
<evidence type="ECO:0000259" key="1">
    <source>
        <dbReference type="PROSITE" id="PS50835"/>
    </source>
</evidence>
<dbReference type="PANTHER" id="PTHR19944:SF86">
    <property type="entry name" value="HLA CLASS II HISTOCOMPATIBILITY ANTIGEN, DR ALPHA CHAIN"/>
    <property type="match status" value="1"/>
</dbReference>
<dbReference type="InterPro" id="IPR036179">
    <property type="entry name" value="Ig-like_dom_sf"/>
</dbReference>
<reference evidence="2" key="2">
    <citation type="submission" date="2025-09" db="UniProtKB">
        <authorList>
            <consortium name="Ensembl"/>
        </authorList>
    </citation>
    <scope>IDENTIFICATION</scope>
</reference>
<dbReference type="Ensembl" id="ENSCCRT00010059580.1">
    <property type="protein sequence ID" value="ENSCCRP00010054392.1"/>
    <property type="gene ID" value="ENSCCRG00010023044.1"/>
</dbReference>
<dbReference type="InterPro" id="IPR050160">
    <property type="entry name" value="MHC/Immunoglobulin"/>
</dbReference>
<sequence length="79" mass="8822">MQEIFSFSLLQKEKHKTYINTKNTLICLVSGFFPPPVRVLWTKNNISPNKAGTLNVFSQLSFIPEEGDIYSCLASAGPT</sequence>
<dbReference type="PROSITE" id="PS50835">
    <property type="entry name" value="IG_LIKE"/>
    <property type="match status" value="1"/>
</dbReference>
<organism evidence="2 3">
    <name type="scientific">Cyprinus carpio</name>
    <name type="common">Common carp</name>
    <dbReference type="NCBI Taxonomy" id="7962"/>
    <lineage>
        <taxon>Eukaryota</taxon>
        <taxon>Metazoa</taxon>
        <taxon>Chordata</taxon>
        <taxon>Craniata</taxon>
        <taxon>Vertebrata</taxon>
        <taxon>Euteleostomi</taxon>
        <taxon>Actinopterygii</taxon>
        <taxon>Neopterygii</taxon>
        <taxon>Teleostei</taxon>
        <taxon>Ostariophysi</taxon>
        <taxon>Cypriniformes</taxon>
        <taxon>Cyprinidae</taxon>
        <taxon>Cyprininae</taxon>
        <taxon>Cyprinus</taxon>
    </lineage>
</organism>
<proteinExistence type="predicted"/>
<dbReference type="PANTHER" id="PTHR19944">
    <property type="entry name" value="MHC CLASS II-RELATED"/>
    <property type="match status" value="1"/>
</dbReference>
<accession>A0A8C1KY07</accession>
<dbReference type="InterPro" id="IPR003597">
    <property type="entry name" value="Ig_C1-set"/>
</dbReference>
<dbReference type="Pfam" id="PF07654">
    <property type="entry name" value="C1-set"/>
    <property type="match status" value="1"/>
</dbReference>
<dbReference type="SUPFAM" id="SSF48726">
    <property type="entry name" value="Immunoglobulin"/>
    <property type="match status" value="1"/>
</dbReference>
<protein>
    <recommendedName>
        <fullName evidence="1">Ig-like domain-containing protein</fullName>
    </recommendedName>
</protein>
<dbReference type="Gene3D" id="2.60.40.10">
    <property type="entry name" value="Immunoglobulins"/>
    <property type="match status" value="1"/>
</dbReference>
<dbReference type="SMART" id="SM00407">
    <property type="entry name" value="IGc1"/>
    <property type="match status" value="1"/>
</dbReference>
<keyword evidence="3" id="KW-1185">Reference proteome</keyword>
<dbReference type="InterPro" id="IPR013783">
    <property type="entry name" value="Ig-like_fold"/>
</dbReference>
<dbReference type="InterPro" id="IPR007110">
    <property type="entry name" value="Ig-like_dom"/>
</dbReference>
<reference evidence="2" key="1">
    <citation type="submission" date="2025-08" db="UniProtKB">
        <authorList>
            <consortium name="Ensembl"/>
        </authorList>
    </citation>
    <scope>IDENTIFICATION</scope>
</reference>